<evidence type="ECO:0000313" key="3">
    <source>
        <dbReference type="Ensembl" id="ENSSLUP00000036088.1"/>
    </source>
</evidence>
<proteinExistence type="predicted"/>
<accession>A0A8C9Z8M4</accession>
<dbReference type="SUPFAM" id="SSF56219">
    <property type="entry name" value="DNase I-like"/>
    <property type="match status" value="1"/>
</dbReference>
<dbReference type="PANTHER" id="PTHR22639:SF3">
    <property type="entry name" value="ZINC FINGER CCHC DOMAIN-CONTAINING PROTEIN 3"/>
    <property type="match status" value="1"/>
</dbReference>
<keyword evidence="4" id="KW-1185">Reference proteome</keyword>
<keyword evidence="1" id="KW-0862">Zinc</keyword>
<reference evidence="3" key="2">
    <citation type="submission" date="2025-09" db="UniProtKB">
        <authorList>
            <consortium name="Ensembl"/>
        </authorList>
    </citation>
    <scope>IDENTIFICATION</scope>
</reference>
<name>A0A8C9Z8M4_SANLU</name>
<dbReference type="GO" id="GO:0002218">
    <property type="term" value="P:activation of innate immune response"/>
    <property type="evidence" value="ECO:0007669"/>
    <property type="project" value="InterPro"/>
</dbReference>
<feature type="domain" description="CCHC-type" evidence="2">
    <location>
        <begin position="36"/>
        <end position="51"/>
    </location>
</feature>
<dbReference type="InterPro" id="IPR036691">
    <property type="entry name" value="Endo/exonu/phosph_ase_sf"/>
</dbReference>
<evidence type="ECO:0000259" key="2">
    <source>
        <dbReference type="PROSITE" id="PS50158"/>
    </source>
</evidence>
<keyword evidence="1" id="KW-0479">Metal-binding</keyword>
<reference evidence="3" key="1">
    <citation type="submission" date="2025-08" db="UniProtKB">
        <authorList>
            <consortium name="Ensembl"/>
        </authorList>
    </citation>
    <scope>IDENTIFICATION</scope>
</reference>
<keyword evidence="1" id="KW-0863">Zinc-finger</keyword>
<protein>
    <recommendedName>
        <fullName evidence="2">CCHC-type domain-containing protein</fullName>
    </recommendedName>
</protein>
<dbReference type="SMART" id="SM00343">
    <property type="entry name" value="ZnF_C2HC"/>
    <property type="match status" value="2"/>
</dbReference>
<dbReference type="Gene3D" id="3.60.10.10">
    <property type="entry name" value="Endonuclease/exonuclease/phosphatase"/>
    <property type="match status" value="1"/>
</dbReference>
<dbReference type="Proteomes" id="UP000694568">
    <property type="component" value="Unplaced"/>
</dbReference>
<dbReference type="InterPro" id="IPR042509">
    <property type="entry name" value="ZCCHC3"/>
</dbReference>
<dbReference type="InterPro" id="IPR036875">
    <property type="entry name" value="Znf_CCHC_sf"/>
</dbReference>
<dbReference type="Gene3D" id="4.10.60.10">
    <property type="entry name" value="Zinc finger, CCHC-type"/>
    <property type="match status" value="1"/>
</dbReference>
<dbReference type="GO" id="GO:0003690">
    <property type="term" value="F:double-stranded DNA binding"/>
    <property type="evidence" value="ECO:0007669"/>
    <property type="project" value="InterPro"/>
</dbReference>
<dbReference type="SUPFAM" id="SSF57756">
    <property type="entry name" value="Retrovirus zinc finger-like domains"/>
    <property type="match status" value="1"/>
</dbReference>
<dbReference type="Ensembl" id="ENSSLUT00000037205.1">
    <property type="protein sequence ID" value="ENSSLUP00000036088.1"/>
    <property type="gene ID" value="ENSSLUG00000016125.1"/>
</dbReference>
<dbReference type="GO" id="GO:0003723">
    <property type="term" value="F:RNA binding"/>
    <property type="evidence" value="ECO:0007669"/>
    <property type="project" value="InterPro"/>
</dbReference>
<dbReference type="PANTHER" id="PTHR22639">
    <property type="entry name" value="GAG-RELATED PROTEIN"/>
    <property type="match status" value="1"/>
</dbReference>
<dbReference type="PROSITE" id="PS50158">
    <property type="entry name" value="ZF_CCHC"/>
    <property type="match status" value="1"/>
</dbReference>
<dbReference type="AlphaFoldDB" id="A0A8C9Z8M4"/>
<evidence type="ECO:0000313" key="4">
    <source>
        <dbReference type="Proteomes" id="UP000694568"/>
    </source>
</evidence>
<sequence length="150" mass="16729">MKSNSCDVKKNVLLAKDLTLIRAKRRVKSLLSGLGCWRCGNLGHKANSCESESECSLCGEKGHTFFSCPRSFANKAKGFAQREDTASLPKNIMSCLKISTWNARGIQSKSFRSTKLKYLLDTDFDILCVQELRPIMTPLMCVICGKKDKV</sequence>
<organism evidence="3 4">
    <name type="scientific">Sander lucioperca</name>
    <name type="common">Pike-perch</name>
    <name type="synonym">Perca lucioperca</name>
    <dbReference type="NCBI Taxonomy" id="283035"/>
    <lineage>
        <taxon>Eukaryota</taxon>
        <taxon>Metazoa</taxon>
        <taxon>Chordata</taxon>
        <taxon>Craniata</taxon>
        <taxon>Vertebrata</taxon>
        <taxon>Euteleostomi</taxon>
        <taxon>Actinopterygii</taxon>
        <taxon>Neopterygii</taxon>
        <taxon>Teleostei</taxon>
        <taxon>Neoteleostei</taxon>
        <taxon>Acanthomorphata</taxon>
        <taxon>Eupercaria</taxon>
        <taxon>Perciformes</taxon>
        <taxon>Percoidei</taxon>
        <taxon>Percidae</taxon>
        <taxon>Luciopercinae</taxon>
        <taxon>Sander</taxon>
    </lineage>
</organism>
<evidence type="ECO:0000256" key="1">
    <source>
        <dbReference type="PROSITE-ProRule" id="PRU00047"/>
    </source>
</evidence>
<dbReference type="GO" id="GO:0008270">
    <property type="term" value="F:zinc ion binding"/>
    <property type="evidence" value="ECO:0007669"/>
    <property type="project" value="UniProtKB-KW"/>
</dbReference>
<dbReference type="InterPro" id="IPR001878">
    <property type="entry name" value="Znf_CCHC"/>
</dbReference>